<evidence type="ECO:0000313" key="1">
    <source>
        <dbReference type="EMBL" id="CCH34877.1"/>
    </source>
</evidence>
<dbReference type="PROSITE" id="PS51257">
    <property type="entry name" value="PROKAR_LIPOPROTEIN"/>
    <property type="match status" value="1"/>
</dbReference>
<name>K0KBE7_SACES</name>
<dbReference type="AlphaFoldDB" id="K0KBE7"/>
<dbReference type="KEGG" id="sesp:BN6_76560"/>
<dbReference type="BioCyc" id="SESP1179773:BN6_RS42740-MONOMER"/>
<keyword evidence="2" id="KW-1185">Reference proteome</keyword>
<dbReference type="HOGENOM" id="CLU_1288110_0_0_11"/>
<dbReference type="Proteomes" id="UP000006281">
    <property type="component" value="Chromosome"/>
</dbReference>
<dbReference type="PATRIC" id="fig|1179773.3.peg.7729"/>
<accession>K0KBE7</accession>
<dbReference type="RefSeq" id="WP_015104986.1">
    <property type="nucleotide sequence ID" value="NC_019673.1"/>
</dbReference>
<dbReference type="STRING" id="1179773.BN6_76560"/>
<dbReference type="EMBL" id="HE804045">
    <property type="protein sequence ID" value="CCH34877.1"/>
    <property type="molecule type" value="Genomic_DNA"/>
</dbReference>
<organism evidence="1 2">
    <name type="scientific">Saccharothrix espanaensis (strain ATCC 51144 / DSM 44229 / JCM 9112 / NBRC 15066 / NRRL 15764)</name>
    <dbReference type="NCBI Taxonomy" id="1179773"/>
    <lineage>
        <taxon>Bacteria</taxon>
        <taxon>Bacillati</taxon>
        <taxon>Actinomycetota</taxon>
        <taxon>Actinomycetes</taxon>
        <taxon>Pseudonocardiales</taxon>
        <taxon>Pseudonocardiaceae</taxon>
        <taxon>Saccharothrix</taxon>
    </lineage>
</organism>
<protein>
    <submittedName>
        <fullName evidence="1">Putative secreted protein</fullName>
    </submittedName>
</protein>
<dbReference type="OrthoDB" id="5641192at2"/>
<proteinExistence type="predicted"/>
<gene>
    <name evidence="1" type="ordered locus">BN6_76560</name>
</gene>
<evidence type="ECO:0000313" key="2">
    <source>
        <dbReference type="Proteomes" id="UP000006281"/>
    </source>
</evidence>
<reference evidence="1 2" key="1">
    <citation type="journal article" date="2012" name="BMC Genomics">
        <title>Complete genome sequence of Saccharothrix espanaensis DSM 44229T and comparison to the other completely sequenced Pseudonocardiaceae.</title>
        <authorList>
            <person name="Strobel T."/>
            <person name="Al-Dilaimi A."/>
            <person name="Blom J."/>
            <person name="Gessner A."/>
            <person name="Kalinowski J."/>
            <person name="Luzhetska M."/>
            <person name="Puhler A."/>
            <person name="Szczepanowski R."/>
            <person name="Bechthold A."/>
            <person name="Ruckert C."/>
        </authorList>
    </citation>
    <scope>NUCLEOTIDE SEQUENCE [LARGE SCALE GENOMIC DNA]</scope>
    <source>
        <strain evidence="2">ATCC 51144 / DSM 44229 / JCM 9112 / NBRC 15066 / NRRL 15764</strain>
    </source>
</reference>
<sequence>MRELPLVALLLVTACAEPPPAGYPPETGSPAQVRETEVESYDPWGDGLVKIVVERRAVCAEPSKVALRPDAWECRVSGDDPSTDGGVHDPCLAHPTEPKAACPEGAEGRSAYYVMTLDAPLPPRSPPIAETAPWMVELWSGDRCIRRRDLPAGLPTRDGLAITMTCAPADPRRSSRTGAHGWGEIDTTSRPWTLRVSAKTSETPVPAAIKVAYR</sequence>